<comment type="caution">
    <text evidence="2">The sequence shown here is derived from an EMBL/GenBank/DDBJ whole genome shotgun (WGS) entry which is preliminary data.</text>
</comment>
<accession>A0A4U1CX85</accession>
<feature type="domain" description="Integrase zinc-binding" evidence="1">
    <location>
        <begin position="84"/>
        <end position="140"/>
    </location>
</feature>
<evidence type="ECO:0000259" key="1">
    <source>
        <dbReference type="Pfam" id="PF17921"/>
    </source>
</evidence>
<dbReference type="EMBL" id="SWBM01000049">
    <property type="protein sequence ID" value="TKC11713.1"/>
    <property type="molecule type" value="Genomic_DNA"/>
</dbReference>
<proteinExistence type="predicted"/>
<sequence length="178" mass="20950">MYNFGSIRYKKGKENVVADALSRRYVLFSTLDARLLGFEQLKELYEHDSDFGEIFRTCLKHGFNKFYIFEGYLFKENKLCVPNCSIRELLVREGHGGGLMGHFGVFKTLSLLQEHFYWPNMRRDVEKICERCLKCRKTKSTLKPHGLYMPLPIPTYPWVDLSMDFILGLPRSIYTFSH</sequence>
<gene>
    <name evidence="2" type="ORF">FA727_23770</name>
</gene>
<name>A0A4U1CX85_9BACI</name>
<dbReference type="AlphaFoldDB" id="A0A4U1CX85"/>
<dbReference type="Pfam" id="PF17921">
    <property type="entry name" value="Integrase_H2C2"/>
    <property type="match status" value="1"/>
</dbReference>
<reference evidence="2 3" key="1">
    <citation type="journal article" date="2011" name="J. Microbiol.">
        <title>Bacillus kyonggiensis sp. nov., isolated from soil of a lettuce field.</title>
        <authorList>
            <person name="Dong K."/>
            <person name="Lee S."/>
        </authorList>
    </citation>
    <scope>NUCLEOTIDE SEQUENCE [LARGE SCALE GENOMIC DNA]</scope>
    <source>
        <strain evidence="2 3">NB22</strain>
    </source>
</reference>
<dbReference type="PANTHER" id="PTHR35046:SF9">
    <property type="entry name" value="RNA-DIRECTED DNA POLYMERASE"/>
    <property type="match status" value="1"/>
</dbReference>
<dbReference type="PANTHER" id="PTHR35046">
    <property type="entry name" value="ZINC KNUCKLE (CCHC-TYPE) FAMILY PROTEIN"/>
    <property type="match status" value="1"/>
</dbReference>
<dbReference type="FunFam" id="1.10.340.70:FF:000001">
    <property type="entry name" value="Retrovirus-related Pol polyprotein from transposon gypsy-like Protein"/>
    <property type="match status" value="1"/>
</dbReference>
<dbReference type="Gene3D" id="1.10.340.70">
    <property type="match status" value="1"/>
</dbReference>
<keyword evidence="3" id="KW-1185">Reference proteome</keyword>
<organism evidence="2 3">
    <name type="scientific">Robertmurraya kyonggiensis</name>
    <dbReference type="NCBI Taxonomy" id="1037680"/>
    <lineage>
        <taxon>Bacteria</taxon>
        <taxon>Bacillati</taxon>
        <taxon>Bacillota</taxon>
        <taxon>Bacilli</taxon>
        <taxon>Bacillales</taxon>
        <taxon>Bacillaceae</taxon>
        <taxon>Robertmurraya</taxon>
    </lineage>
</organism>
<evidence type="ECO:0000313" key="3">
    <source>
        <dbReference type="Proteomes" id="UP000307756"/>
    </source>
</evidence>
<protein>
    <recommendedName>
        <fullName evidence="1">Integrase zinc-binding domain-containing protein</fullName>
    </recommendedName>
</protein>
<dbReference type="Proteomes" id="UP000307756">
    <property type="component" value="Unassembled WGS sequence"/>
</dbReference>
<dbReference type="InterPro" id="IPR041588">
    <property type="entry name" value="Integrase_H2C2"/>
</dbReference>
<evidence type="ECO:0000313" key="2">
    <source>
        <dbReference type="EMBL" id="TKC11713.1"/>
    </source>
</evidence>